<protein>
    <recommendedName>
        <fullName evidence="4">Helicase ATP-binding domain-containing protein</fullName>
    </recommendedName>
</protein>
<proteinExistence type="predicted"/>
<dbReference type="PANTHER" id="PTHR45626">
    <property type="entry name" value="TRANSCRIPTION TERMINATION FACTOR 2-RELATED"/>
    <property type="match status" value="1"/>
</dbReference>
<dbReference type="Gene3D" id="3.40.50.10810">
    <property type="entry name" value="Tandem AAA-ATPase domain"/>
    <property type="match status" value="1"/>
</dbReference>
<dbReference type="InterPro" id="IPR050628">
    <property type="entry name" value="SNF2_RAD54_helicase_TF"/>
</dbReference>
<evidence type="ECO:0000256" key="3">
    <source>
        <dbReference type="ARBA" id="ARBA00022840"/>
    </source>
</evidence>
<evidence type="ECO:0000313" key="6">
    <source>
        <dbReference type="Proteomes" id="UP001479436"/>
    </source>
</evidence>
<sequence length="215" mass="24774">MGLGKTIQVLSLILETPELHPNLIVVPHGLILNCMEEIMEKTNIPQDDIHLFHGQYQAMQPEDLEQKRIVITTYGTLSIEAIDGNLPLWHIKFQHIIADKADVLKNSAGLSFNSIIKLYTCKMLLITATPFQNNFMDLYSYFCLLKVYQGTQRDFKQIVIEEKNANRLVEWVTQNIGHLVLRHKVFKLLTYQSVSLPFKDRVKNISPIDIFKLPV</sequence>
<organism evidence="5 6">
    <name type="scientific">Basidiobolus ranarum</name>
    <dbReference type="NCBI Taxonomy" id="34480"/>
    <lineage>
        <taxon>Eukaryota</taxon>
        <taxon>Fungi</taxon>
        <taxon>Fungi incertae sedis</taxon>
        <taxon>Zoopagomycota</taxon>
        <taxon>Entomophthoromycotina</taxon>
        <taxon>Basidiobolomycetes</taxon>
        <taxon>Basidiobolales</taxon>
        <taxon>Basidiobolaceae</taxon>
        <taxon>Basidiobolus</taxon>
    </lineage>
</organism>
<dbReference type="InterPro" id="IPR000330">
    <property type="entry name" value="SNF2_N"/>
</dbReference>
<evidence type="ECO:0000313" key="5">
    <source>
        <dbReference type="EMBL" id="KAK9732237.1"/>
    </source>
</evidence>
<name>A0ABR2WC28_9FUNG</name>
<dbReference type="Pfam" id="PF00176">
    <property type="entry name" value="SNF2-rel_dom"/>
    <property type="match status" value="1"/>
</dbReference>
<accession>A0ABR2WC28</accession>
<dbReference type="EMBL" id="JASJQH010006456">
    <property type="protein sequence ID" value="KAK9732237.1"/>
    <property type="molecule type" value="Genomic_DNA"/>
</dbReference>
<dbReference type="InterPro" id="IPR027417">
    <property type="entry name" value="P-loop_NTPase"/>
</dbReference>
<keyword evidence="6" id="KW-1185">Reference proteome</keyword>
<keyword evidence="1" id="KW-0547">Nucleotide-binding</keyword>
<reference evidence="5 6" key="1">
    <citation type="submission" date="2023-04" db="EMBL/GenBank/DDBJ databases">
        <title>Genome of Basidiobolus ranarum AG-B5.</title>
        <authorList>
            <person name="Stajich J.E."/>
            <person name="Carter-House D."/>
            <person name="Gryganskyi A."/>
        </authorList>
    </citation>
    <scope>NUCLEOTIDE SEQUENCE [LARGE SCALE GENOMIC DNA]</scope>
    <source>
        <strain evidence="5 6">AG-B5</strain>
    </source>
</reference>
<feature type="domain" description="Helicase ATP-binding" evidence="4">
    <location>
        <begin position="1"/>
        <end position="148"/>
    </location>
</feature>
<dbReference type="InterPro" id="IPR038718">
    <property type="entry name" value="SNF2-like_sf"/>
</dbReference>
<keyword evidence="2" id="KW-0378">Hydrolase</keyword>
<evidence type="ECO:0000256" key="2">
    <source>
        <dbReference type="ARBA" id="ARBA00022801"/>
    </source>
</evidence>
<gene>
    <name evidence="5" type="ORF">K7432_018537</name>
</gene>
<dbReference type="InterPro" id="IPR014001">
    <property type="entry name" value="Helicase_ATP-bd"/>
</dbReference>
<dbReference type="Proteomes" id="UP001479436">
    <property type="component" value="Unassembled WGS sequence"/>
</dbReference>
<keyword evidence="3" id="KW-0067">ATP-binding</keyword>
<evidence type="ECO:0000259" key="4">
    <source>
        <dbReference type="PROSITE" id="PS51192"/>
    </source>
</evidence>
<dbReference type="PROSITE" id="PS51192">
    <property type="entry name" value="HELICASE_ATP_BIND_1"/>
    <property type="match status" value="1"/>
</dbReference>
<dbReference type="SUPFAM" id="SSF52540">
    <property type="entry name" value="P-loop containing nucleoside triphosphate hydrolases"/>
    <property type="match status" value="1"/>
</dbReference>
<comment type="caution">
    <text evidence="5">The sequence shown here is derived from an EMBL/GenBank/DDBJ whole genome shotgun (WGS) entry which is preliminary data.</text>
</comment>
<evidence type="ECO:0000256" key="1">
    <source>
        <dbReference type="ARBA" id="ARBA00022741"/>
    </source>
</evidence>